<dbReference type="AlphaFoldDB" id="A0A9W6R2S7"/>
<keyword evidence="5" id="KW-1185">Reference proteome</keyword>
<feature type="transmembrane region" description="Helical" evidence="2">
    <location>
        <begin position="108"/>
        <end position="128"/>
    </location>
</feature>
<dbReference type="InterPro" id="IPR025637">
    <property type="entry name" value="DUF4333"/>
</dbReference>
<evidence type="ECO:0000256" key="1">
    <source>
        <dbReference type="SAM" id="MobiDB-lite"/>
    </source>
</evidence>
<gene>
    <name evidence="4" type="ORF">Atai01_43600</name>
</gene>
<dbReference type="EMBL" id="BSTI01000009">
    <property type="protein sequence ID" value="GLY67741.1"/>
    <property type="molecule type" value="Genomic_DNA"/>
</dbReference>
<reference evidence="4" key="1">
    <citation type="submission" date="2023-03" db="EMBL/GenBank/DDBJ databases">
        <title>Amycolatopsis taiwanensis NBRC 103393.</title>
        <authorList>
            <person name="Ichikawa N."/>
            <person name="Sato H."/>
            <person name="Tonouchi N."/>
        </authorList>
    </citation>
    <scope>NUCLEOTIDE SEQUENCE</scope>
    <source>
        <strain evidence="4">NBRC 103393</strain>
    </source>
</reference>
<protein>
    <recommendedName>
        <fullName evidence="3">DUF4333 domain-containing protein</fullName>
    </recommendedName>
</protein>
<sequence length="210" mass="22263">MSTPYGGNDPQQWGQASAPGPASGGLPAQGYPGQAGYGQQYPQYGQQQPPQYGQQPQPQYGQQPDYGQPPYGQPQYGQQYPQQQYGQQPGQYGAPPVPRARKKAGKTVWIVISAVVVVAAAVGVTGFWKPGFFVTTVLDQTAVQNGVRTVLTGQPPNGYGQSVSTVSCPAKQPVEAGTKFDCSVTVDGDQKTVTITVKDTDGNYEVGQPH</sequence>
<name>A0A9W6R2S7_9PSEU</name>
<feature type="region of interest" description="Disordered" evidence="1">
    <location>
        <begin position="1"/>
        <end position="99"/>
    </location>
</feature>
<keyword evidence="2" id="KW-1133">Transmembrane helix</keyword>
<dbReference type="RefSeq" id="WP_285487965.1">
    <property type="nucleotide sequence ID" value="NZ_BSTI01000009.1"/>
</dbReference>
<dbReference type="Pfam" id="PF14230">
    <property type="entry name" value="DUF4333"/>
    <property type="match status" value="1"/>
</dbReference>
<evidence type="ECO:0000259" key="3">
    <source>
        <dbReference type="Pfam" id="PF14230"/>
    </source>
</evidence>
<evidence type="ECO:0000256" key="2">
    <source>
        <dbReference type="SAM" id="Phobius"/>
    </source>
</evidence>
<keyword evidence="2" id="KW-0812">Transmembrane</keyword>
<feature type="compositionally biased region" description="Low complexity" evidence="1">
    <location>
        <begin position="14"/>
        <end position="94"/>
    </location>
</feature>
<comment type="caution">
    <text evidence="4">The sequence shown here is derived from an EMBL/GenBank/DDBJ whole genome shotgun (WGS) entry which is preliminary data.</text>
</comment>
<accession>A0A9W6R2S7</accession>
<keyword evidence="2" id="KW-0472">Membrane</keyword>
<organism evidence="4 5">
    <name type="scientific">Amycolatopsis taiwanensis</name>
    <dbReference type="NCBI Taxonomy" id="342230"/>
    <lineage>
        <taxon>Bacteria</taxon>
        <taxon>Bacillati</taxon>
        <taxon>Actinomycetota</taxon>
        <taxon>Actinomycetes</taxon>
        <taxon>Pseudonocardiales</taxon>
        <taxon>Pseudonocardiaceae</taxon>
        <taxon>Amycolatopsis</taxon>
    </lineage>
</organism>
<evidence type="ECO:0000313" key="4">
    <source>
        <dbReference type="EMBL" id="GLY67741.1"/>
    </source>
</evidence>
<feature type="domain" description="DUF4333" evidence="3">
    <location>
        <begin position="122"/>
        <end position="202"/>
    </location>
</feature>
<evidence type="ECO:0000313" key="5">
    <source>
        <dbReference type="Proteomes" id="UP001165136"/>
    </source>
</evidence>
<feature type="compositionally biased region" description="Polar residues" evidence="1">
    <location>
        <begin position="1"/>
        <end position="13"/>
    </location>
</feature>
<proteinExistence type="predicted"/>
<dbReference type="Proteomes" id="UP001165136">
    <property type="component" value="Unassembled WGS sequence"/>
</dbReference>